<evidence type="ECO:0000256" key="1">
    <source>
        <dbReference type="SAM" id="MobiDB-lite"/>
    </source>
</evidence>
<gene>
    <name evidence="2" type="ORF">AC579_4695</name>
</gene>
<dbReference type="Proteomes" id="UP000073492">
    <property type="component" value="Unassembled WGS sequence"/>
</dbReference>
<reference evidence="2 3" key="1">
    <citation type="submission" date="2015-07" db="EMBL/GenBank/DDBJ databases">
        <title>Comparative genomics of the Sigatoka disease complex on banana suggests a link between parallel evolutionary changes in Pseudocercospora fijiensis and Pseudocercospora eumusae and increased virulence on the banana host.</title>
        <authorList>
            <person name="Chang T.-C."/>
            <person name="Salvucci A."/>
            <person name="Crous P.W."/>
            <person name="Stergiopoulos I."/>
        </authorList>
    </citation>
    <scope>NUCLEOTIDE SEQUENCE [LARGE SCALE GENOMIC DNA]</scope>
    <source>
        <strain evidence="2 3">CBS 116634</strain>
    </source>
</reference>
<sequence>MEKRAPPNGVNGNTSTFQSNPSTGLRYSCSSQAITTKFDGTEQVPAERRETGTSQQRDPIFLQDPSAIALGEAPPRHKERADDDSQKAVLLSLRDDLDDCFFDLWCFSRDLS</sequence>
<comment type="caution">
    <text evidence="2">The sequence shown here is derived from an EMBL/GenBank/DDBJ whole genome shotgun (WGS) entry which is preliminary data.</text>
</comment>
<feature type="region of interest" description="Disordered" evidence="1">
    <location>
        <begin position="1"/>
        <end position="24"/>
    </location>
</feature>
<proteinExistence type="predicted"/>
<dbReference type="AlphaFoldDB" id="A0A139IBD3"/>
<dbReference type="OrthoDB" id="415590at2759"/>
<feature type="compositionally biased region" description="Polar residues" evidence="1">
    <location>
        <begin position="10"/>
        <end position="24"/>
    </location>
</feature>
<evidence type="ECO:0000313" key="2">
    <source>
        <dbReference type="EMBL" id="KXT12057.1"/>
    </source>
</evidence>
<accession>A0A139IBD3</accession>
<feature type="region of interest" description="Disordered" evidence="1">
    <location>
        <begin position="36"/>
        <end position="63"/>
    </location>
</feature>
<organism evidence="2 3">
    <name type="scientific">Pseudocercospora musae</name>
    <dbReference type="NCBI Taxonomy" id="113226"/>
    <lineage>
        <taxon>Eukaryota</taxon>
        <taxon>Fungi</taxon>
        <taxon>Dikarya</taxon>
        <taxon>Ascomycota</taxon>
        <taxon>Pezizomycotina</taxon>
        <taxon>Dothideomycetes</taxon>
        <taxon>Dothideomycetidae</taxon>
        <taxon>Mycosphaerellales</taxon>
        <taxon>Mycosphaerellaceae</taxon>
        <taxon>Pseudocercospora</taxon>
    </lineage>
</organism>
<keyword evidence="3" id="KW-1185">Reference proteome</keyword>
<evidence type="ECO:0000313" key="3">
    <source>
        <dbReference type="Proteomes" id="UP000073492"/>
    </source>
</evidence>
<dbReference type="EMBL" id="LFZO01000168">
    <property type="protein sequence ID" value="KXT12057.1"/>
    <property type="molecule type" value="Genomic_DNA"/>
</dbReference>
<protein>
    <submittedName>
        <fullName evidence="2">Uncharacterized protein</fullName>
    </submittedName>
</protein>
<name>A0A139IBD3_9PEZI</name>